<evidence type="ECO:0000313" key="2">
    <source>
        <dbReference type="EMBL" id="KAJ9155211.1"/>
    </source>
</evidence>
<reference evidence="2" key="1">
    <citation type="submission" date="2022-07" db="EMBL/GenBank/DDBJ databases">
        <title>Fungi with potential for degradation of polypropylene.</title>
        <authorList>
            <person name="Gostincar C."/>
        </authorList>
    </citation>
    <scope>NUCLEOTIDE SEQUENCE</scope>
    <source>
        <strain evidence="2">EXF-13308</strain>
    </source>
</reference>
<organism evidence="2 3">
    <name type="scientific">Pleurostoma richardsiae</name>
    <dbReference type="NCBI Taxonomy" id="41990"/>
    <lineage>
        <taxon>Eukaryota</taxon>
        <taxon>Fungi</taxon>
        <taxon>Dikarya</taxon>
        <taxon>Ascomycota</taxon>
        <taxon>Pezizomycotina</taxon>
        <taxon>Sordariomycetes</taxon>
        <taxon>Sordariomycetidae</taxon>
        <taxon>Calosphaeriales</taxon>
        <taxon>Pleurostomataceae</taxon>
        <taxon>Pleurostoma</taxon>
    </lineage>
</organism>
<dbReference type="Gene3D" id="3.90.1200.10">
    <property type="match status" value="1"/>
</dbReference>
<evidence type="ECO:0000259" key="1">
    <source>
        <dbReference type="Pfam" id="PF01636"/>
    </source>
</evidence>
<evidence type="ECO:0000313" key="3">
    <source>
        <dbReference type="Proteomes" id="UP001174694"/>
    </source>
</evidence>
<protein>
    <recommendedName>
        <fullName evidence="1">Aminoglycoside phosphotransferase domain-containing protein</fullName>
    </recommendedName>
</protein>
<gene>
    <name evidence="2" type="ORF">NKR23_g2129</name>
</gene>
<name>A0AA38VNM7_9PEZI</name>
<dbReference type="EMBL" id="JANBVO010000003">
    <property type="protein sequence ID" value="KAJ9155211.1"/>
    <property type="molecule type" value="Genomic_DNA"/>
</dbReference>
<accession>A0AA38VNM7</accession>
<dbReference type="InterPro" id="IPR002575">
    <property type="entry name" value="Aminoglycoside_PTrfase"/>
</dbReference>
<proteinExistence type="predicted"/>
<dbReference type="InterPro" id="IPR011009">
    <property type="entry name" value="Kinase-like_dom_sf"/>
</dbReference>
<dbReference type="AlphaFoldDB" id="A0AA38VNM7"/>
<feature type="domain" description="Aminoglycoside phosphotransferase" evidence="1">
    <location>
        <begin position="140"/>
        <end position="194"/>
    </location>
</feature>
<comment type="caution">
    <text evidence="2">The sequence shown here is derived from an EMBL/GenBank/DDBJ whole genome shotgun (WGS) entry which is preliminary data.</text>
</comment>
<dbReference type="Proteomes" id="UP001174694">
    <property type="component" value="Unassembled WGS sequence"/>
</dbReference>
<dbReference type="SUPFAM" id="SSF56112">
    <property type="entry name" value="Protein kinase-like (PK-like)"/>
    <property type="match status" value="1"/>
</dbReference>
<sequence length="194" mass="21299">MAQLCSDLDDEIGRFFSQVSTTRAECDDLARTMFGGLVDPVSVQGATSYTVVVGLNREKIVQFRYMDARLDMRMLDLARRVHGDVVPADSREITTPCLARFFAQAWRRPVVLDRCALSAVAAEFSSRLDEVSCSGVLTARFRLALDEVKEHLPTLVSGDFLLALTHSDLNELNILVDGGTGTITGVIDWTDAGI</sequence>
<keyword evidence="3" id="KW-1185">Reference proteome</keyword>
<dbReference type="Pfam" id="PF01636">
    <property type="entry name" value="APH"/>
    <property type="match status" value="1"/>
</dbReference>